<dbReference type="Pfam" id="PF09685">
    <property type="entry name" value="MamF_MmsF"/>
    <property type="match status" value="1"/>
</dbReference>
<proteinExistence type="predicted"/>
<evidence type="ECO:0000256" key="1">
    <source>
        <dbReference type="ARBA" id="ARBA00004141"/>
    </source>
</evidence>
<dbReference type="Proteomes" id="UP000179279">
    <property type="component" value="Unassembled WGS sequence"/>
</dbReference>
<name>A0A1G1WXU9_9BACT</name>
<dbReference type="InterPro" id="IPR019109">
    <property type="entry name" value="MamF_MmsF"/>
</dbReference>
<organism evidence="6 7">
    <name type="scientific">Candidatus Woykebacteria bacterium RIFCSPLOWO2_01_FULL_41_12</name>
    <dbReference type="NCBI Taxonomy" id="1802604"/>
    <lineage>
        <taxon>Bacteria</taxon>
        <taxon>Candidatus Woykeibacteriota</taxon>
    </lineage>
</organism>
<protein>
    <recommendedName>
        <fullName evidence="8">DUF4870 domain-containing protein</fullName>
    </recommendedName>
</protein>
<evidence type="ECO:0008006" key="8">
    <source>
        <dbReference type="Google" id="ProtNLM"/>
    </source>
</evidence>
<dbReference type="PANTHER" id="PTHR36460:SF1">
    <property type="entry name" value="UPF0132 DOMAIN PROTEIN (AFU_ORTHOLOGUE AFUA_3G10255)"/>
    <property type="match status" value="1"/>
</dbReference>
<dbReference type="PANTHER" id="PTHR36460">
    <property type="entry name" value="UPF0132 DOMAIN PROTEIN (AFU_ORTHOLOGUE AFUA_3G10255)"/>
    <property type="match status" value="1"/>
</dbReference>
<keyword evidence="3 5" id="KW-1133">Transmembrane helix</keyword>
<evidence type="ECO:0000256" key="3">
    <source>
        <dbReference type="ARBA" id="ARBA00022989"/>
    </source>
</evidence>
<reference evidence="6 7" key="1">
    <citation type="journal article" date="2016" name="Nat. Commun.">
        <title>Thousands of microbial genomes shed light on interconnected biogeochemical processes in an aquifer system.</title>
        <authorList>
            <person name="Anantharaman K."/>
            <person name="Brown C.T."/>
            <person name="Hug L.A."/>
            <person name="Sharon I."/>
            <person name="Castelle C.J."/>
            <person name="Probst A.J."/>
            <person name="Thomas B.C."/>
            <person name="Singh A."/>
            <person name="Wilkins M.J."/>
            <person name="Karaoz U."/>
            <person name="Brodie E.L."/>
            <person name="Williams K.H."/>
            <person name="Hubbard S.S."/>
            <person name="Banfield J.F."/>
        </authorList>
    </citation>
    <scope>NUCLEOTIDE SEQUENCE [LARGE SCALE GENOMIC DNA]</scope>
</reference>
<evidence type="ECO:0000256" key="2">
    <source>
        <dbReference type="ARBA" id="ARBA00022692"/>
    </source>
</evidence>
<evidence type="ECO:0000313" key="7">
    <source>
        <dbReference type="Proteomes" id="UP000179279"/>
    </source>
</evidence>
<evidence type="ECO:0000313" key="6">
    <source>
        <dbReference type="EMBL" id="OGY32150.1"/>
    </source>
</evidence>
<dbReference type="EMBL" id="MHDA01000022">
    <property type="protein sequence ID" value="OGY32150.1"/>
    <property type="molecule type" value="Genomic_DNA"/>
</dbReference>
<sequence>MSYIGIISVIVLLVKKDSEFVQFHAKQGTVLFIVEVVWMVLTMFLFFLWFISWILWLVFLVVTVMGFIKAYSGERYKMPVIGDLAQKINL</sequence>
<gene>
    <name evidence="6" type="ORF">A3A57_02760</name>
</gene>
<dbReference type="AlphaFoldDB" id="A0A1G1WXU9"/>
<comment type="caution">
    <text evidence="6">The sequence shown here is derived from an EMBL/GenBank/DDBJ whole genome shotgun (WGS) entry which is preliminary data.</text>
</comment>
<comment type="subcellular location">
    <subcellularLocation>
        <location evidence="1">Membrane</location>
        <topology evidence="1">Multi-pass membrane protein</topology>
    </subcellularLocation>
</comment>
<keyword evidence="2 5" id="KW-0812">Transmembrane</keyword>
<keyword evidence="4 5" id="KW-0472">Membrane</keyword>
<feature type="transmembrane region" description="Helical" evidence="5">
    <location>
        <begin position="36"/>
        <end position="68"/>
    </location>
</feature>
<accession>A0A1G1WXU9</accession>
<evidence type="ECO:0000256" key="5">
    <source>
        <dbReference type="SAM" id="Phobius"/>
    </source>
</evidence>
<evidence type="ECO:0000256" key="4">
    <source>
        <dbReference type="ARBA" id="ARBA00023136"/>
    </source>
</evidence>
<dbReference type="GO" id="GO:0016020">
    <property type="term" value="C:membrane"/>
    <property type="evidence" value="ECO:0007669"/>
    <property type="project" value="UniProtKB-SubCell"/>
</dbReference>